<sequence>MQEKTEQPHEFQETVDYTRFLTPDPTIFELINILSQEETHYVTYSHT</sequence>
<dbReference type="EMBL" id="CBEP010000080">
    <property type="protein sequence ID" value="CDC04768.1"/>
    <property type="molecule type" value="Genomic_DNA"/>
</dbReference>
<accession>R6MYE1</accession>
<name>R6MYE1_9FIRM</name>
<dbReference type="AlphaFoldDB" id="R6MYE1"/>
<reference evidence="1" key="1">
    <citation type="submission" date="2012-11" db="EMBL/GenBank/DDBJ databases">
        <title>Dependencies among metagenomic species, viruses, plasmids and units of genetic variation.</title>
        <authorList>
            <person name="Nielsen H.B."/>
            <person name="Almeida M."/>
            <person name="Juncker A.S."/>
            <person name="Rasmussen S."/>
            <person name="Li J."/>
            <person name="Sunagawa S."/>
            <person name="Plichta D."/>
            <person name="Gautier L."/>
            <person name="Le Chatelier E."/>
            <person name="Peletier E."/>
            <person name="Bonde I."/>
            <person name="Nielsen T."/>
            <person name="Manichanh C."/>
            <person name="Arumugam M."/>
            <person name="Batto J."/>
            <person name="Santos M.B.Q.D."/>
            <person name="Blom N."/>
            <person name="Borruel N."/>
            <person name="Burgdorf K.S."/>
            <person name="Boumezbeur F."/>
            <person name="Casellas F."/>
            <person name="Dore J."/>
            <person name="Guarner F."/>
            <person name="Hansen T."/>
            <person name="Hildebrand F."/>
            <person name="Kaas R.S."/>
            <person name="Kennedy S."/>
            <person name="Kristiansen K."/>
            <person name="Kultima J.R."/>
            <person name="Leonard P."/>
            <person name="Levenez F."/>
            <person name="Lund O."/>
            <person name="Moumen B."/>
            <person name="Le Paslier D."/>
            <person name="Pons N."/>
            <person name="Pedersen O."/>
            <person name="Prifti E."/>
            <person name="Qin J."/>
            <person name="Raes J."/>
            <person name="Tap J."/>
            <person name="Tims S."/>
            <person name="Ussery D.W."/>
            <person name="Yamada T."/>
            <person name="MetaHit consortium"/>
            <person name="Renault P."/>
            <person name="Sicheritz-Ponten T."/>
            <person name="Bork P."/>
            <person name="Wang J."/>
            <person name="Brunak S."/>
            <person name="Ehrlich S.D."/>
        </authorList>
    </citation>
    <scope>NUCLEOTIDE SEQUENCE [LARGE SCALE GENOMIC DNA]</scope>
</reference>
<dbReference type="Proteomes" id="UP000018168">
    <property type="component" value="Unassembled WGS sequence"/>
</dbReference>
<organism evidence="1 2">
    <name type="scientific">[Clostridium] leptum CAG:27</name>
    <dbReference type="NCBI Taxonomy" id="1263068"/>
    <lineage>
        <taxon>Bacteria</taxon>
        <taxon>Bacillati</taxon>
        <taxon>Bacillota</taxon>
        <taxon>Clostridia</taxon>
        <taxon>Eubacteriales</taxon>
        <taxon>Oscillospiraceae</taxon>
        <taxon>Oscillospiraceae incertae sedis</taxon>
    </lineage>
</organism>
<protein>
    <submittedName>
        <fullName evidence="1">Uncharacterized protein</fullName>
    </submittedName>
</protein>
<evidence type="ECO:0000313" key="2">
    <source>
        <dbReference type="Proteomes" id="UP000018168"/>
    </source>
</evidence>
<evidence type="ECO:0000313" key="1">
    <source>
        <dbReference type="EMBL" id="CDC04768.1"/>
    </source>
</evidence>
<comment type="caution">
    <text evidence="1">The sequence shown here is derived from an EMBL/GenBank/DDBJ whole genome shotgun (WGS) entry which is preliminary data.</text>
</comment>
<proteinExistence type="predicted"/>
<gene>
    <name evidence="1" type="ORF">BN578_00303</name>
</gene>